<dbReference type="EMBL" id="LS483476">
    <property type="protein sequence ID" value="SQI60884.1"/>
    <property type="molecule type" value="Genomic_DNA"/>
</dbReference>
<dbReference type="KEGG" id="blen:NCTC4824_02984"/>
<dbReference type="Proteomes" id="UP000249134">
    <property type="component" value="Chromosome 1"/>
</dbReference>
<name>A0A2X4ZK95_LEDLE</name>
<accession>A0A2X4ZK95</accession>
<reference evidence="1 2" key="1">
    <citation type="submission" date="2018-06" db="EMBL/GenBank/DDBJ databases">
        <authorList>
            <consortium name="Pathogen Informatics"/>
            <person name="Doyle S."/>
        </authorList>
    </citation>
    <scope>NUCLEOTIDE SEQUENCE [LARGE SCALE GENOMIC DNA]</scope>
    <source>
        <strain evidence="1 2">NCTC4824</strain>
    </source>
</reference>
<protein>
    <submittedName>
        <fullName evidence="1">NAD(P)-binding Rossmann-fold domain-containing protein</fullName>
    </submittedName>
</protein>
<evidence type="ECO:0000313" key="2">
    <source>
        <dbReference type="Proteomes" id="UP000249134"/>
    </source>
</evidence>
<dbReference type="STRING" id="1348624.GCA_001591545_02032"/>
<proteinExistence type="predicted"/>
<dbReference type="AlphaFoldDB" id="A0A2X4ZK95"/>
<keyword evidence="2" id="KW-1185">Reference proteome</keyword>
<sequence>MRSAVVFGARQQYGFEVCAKLLDLGCYVYAVDHANWQTEECEDRWMQIGRNAHVELMLINQQQSVKDQPRVMEQAECYIIPILDYTNHKYDRSHEQLLRMLDMYVPWESSKKFIFLHGFKSNMNHHTLYKKVESFVRNVGKNNHQVKEYYLPPAEMQGYIYLQTNNKQDVEKIICDSITDFPDVILEDVGM</sequence>
<gene>
    <name evidence="1" type="ORF">NCTC4824_02984</name>
</gene>
<evidence type="ECO:0000313" key="1">
    <source>
        <dbReference type="EMBL" id="SQI60884.1"/>
    </source>
</evidence>
<organism evidence="1 2">
    <name type="scientific">Lederbergia lenta</name>
    <name type="common">Bacillus lentus</name>
    <dbReference type="NCBI Taxonomy" id="1467"/>
    <lineage>
        <taxon>Bacteria</taxon>
        <taxon>Bacillati</taxon>
        <taxon>Bacillota</taxon>
        <taxon>Bacilli</taxon>
        <taxon>Bacillales</taxon>
        <taxon>Bacillaceae</taxon>
        <taxon>Lederbergia</taxon>
    </lineage>
</organism>
<dbReference type="RefSeq" id="WP_066140537.1">
    <property type="nucleotide sequence ID" value="NZ_CBCSGM010000001.1"/>
</dbReference>